<reference evidence="2 3" key="1">
    <citation type="submission" date="2024-09" db="EMBL/GenBank/DDBJ databases">
        <title>Chromosome-scale assembly of Riccia sorocarpa.</title>
        <authorList>
            <person name="Paukszto L."/>
        </authorList>
    </citation>
    <scope>NUCLEOTIDE SEQUENCE [LARGE SCALE GENOMIC DNA]</scope>
    <source>
        <strain evidence="2">LP-2024</strain>
        <tissue evidence="2">Aerial parts of the thallus</tissue>
    </source>
</reference>
<feature type="region of interest" description="Disordered" evidence="1">
    <location>
        <begin position="128"/>
        <end position="150"/>
    </location>
</feature>
<feature type="compositionally biased region" description="Gly residues" evidence="1">
    <location>
        <begin position="129"/>
        <end position="139"/>
    </location>
</feature>
<accession>A0ABD3I765</accession>
<evidence type="ECO:0000256" key="1">
    <source>
        <dbReference type="SAM" id="MobiDB-lite"/>
    </source>
</evidence>
<dbReference type="Proteomes" id="UP001633002">
    <property type="component" value="Unassembled WGS sequence"/>
</dbReference>
<evidence type="ECO:0000313" key="2">
    <source>
        <dbReference type="EMBL" id="KAL3699523.1"/>
    </source>
</evidence>
<feature type="compositionally biased region" description="Low complexity" evidence="1">
    <location>
        <begin position="71"/>
        <end position="80"/>
    </location>
</feature>
<proteinExistence type="predicted"/>
<name>A0ABD3I765_9MARC</name>
<feature type="region of interest" description="Disordered" evidence="1">
    <location>
        <begin position="1"/>
        <end position="110"/>
    </location>
</feature>
<comment type="caution">
    <text evidence="2">The sequence shown here is derived from an EMBL/GenBank/DDBJ whole genome shotgun (WGS) entry which is preliminary data.</text>
</comment>
<feature type="compositionally biased region" description="Gly residues" evidence="1">
    <location>
        <begin position="85"/>
        <end position="98"/>
    </location>
</feature>
<gene>
    <name evidence="2" type="ORF">R1sor_017545</name>
</gene>
<sequence length="219" mass="22296">MMEASEQQQQQSGTGMEFGQLRKPTPSRPQPNTTGMRGGPGDMGMSLSQGFGAAAPDNSNESERSFTHMLASATSPPSSSEEGKGGGGGSSGGGGGMDSEGMSLGVRSLGGGGGSFADRLAARQKDLGDLGGGMGGGGLANHTKLTPPSRIAMPQPAQDFHQLTIPPGLSPGQLLDSPLFVNSQVFLPSVRLKDLFVFGCCLAGGAFAHNRHICFTISK</sequence>
<dbReference type="AlphaFoldDB" id="A0ABD3I765"/>
<organism evidence="2 3">
    <name type="scientific">Riccia sorocarpa</name>
    <dbReference type="NCBI Taxonomy" id="122646"/>
    <lineage>
        <taxon>Eukaryota</taxon>
        <taxon>Viridiplantae</taxon>
        <taxon>Streptophyta</taxon>
        <taxon>Embryophyta</taxon>
        <taxon>Marchantiophyta</taxon>
        <taxon>Marchantiopsida</taxon>
        <taxon>Marchantiidae</taxon>
        <taxon>Marchantiales</taxon>
        <taxon>Ricciaceae</taxon>
        <taxon>Riccia</taxon>
    </lineage>
</organism>
<keyword evidence="3" id="KW-1185">Reference proteome</keyword>
<dbReference type="EMBL" id="JBJQOH010000001">
    <property type="protein sequence ID" value="KAL3699523.1"/>
    <property type="molecule type" value="Genomic_DNA"/>
</dbReference>
<protein>
    <submittedName>
        <fullName evidence="2">Uncharacterized protein</fullName>
    </submittedName>
</protein>
<evidence type="ECO:0000313" key="3">
    <source>
        <dbReference type="Proteomes" id="UP001633002"/>
    </source>
</evidence>